<keyword evidence="1" id="KW-0378">Hydrolase</keyword>
<evidence type="ECO:0000256" key="1">
    <source>
        <dbReference type="ARBA" id="ARBA00022801"/>
    </source>
</evidence>
<dbReference type="InterPro" id="IPR042001">
    <property type="entry name" value="Sortase_F"/>
</dbReference>
<dbReference type="AlphaFoldDB" id="A0A852RY38"/>
<dbReference type="Proteomes" id="UP000582231">
    <property type="component" value="Unassembled WGS sequence"/>
</dbReference>
<evidence type="ECO:0000313" key="3">
    <source>
        <dbReference type="Proteomes" id="UP000582231"/>
    </source>
</evidence>
<name>A0A852RY38_9ACTN</name>
<dbReference type="CDD" id="cd05829">
    <property type="entry name" value="Sortase_F"/>
    <property type="match status" value="1"/>
</dbReference>
<dbReference type="SUPFAM" id="SSF63817">
    <property type="entry name" value="Sortase"/>
    <property type="match status" value="1"/>
</dbReference>
<organism evidence="2 3">
    <name type="scientific">Nocardioides kongjuensis</name>
    <dbReference type="NCBI Taxonomy" id="349522"/>
    <lineage>
        <taxon>Bacteria</taxon>
        <taxon>Bacillati</taxon>
        <taxon>Actinomycetota</taxon>
        <taxon>Actinomycetes</taxon>
        <taxon>Propionibacteriales</taxon>
        <taxon>Nocardioidaceae</taxon>
        <taxon>Nocardioides</taxon>
    </lineage>
</organism>
<comment type="caution">
    <text evidence="2">The sequence shown here is derived from an EMBL/GenBank/DDBJ whole genome shotgun (WGS) entry which is preliminary data.</text>
</comment>
<dbReference type="EMBL" id="JACCBF010000001">
    <property type="protein sequence ID" value="NYD32764.1"/>
    <property type="molecule type" value="Genomic_DNA"/>
</dbReference>
<dbReference type="RefSeq" id="WP_179728895.1">
    <property type="nucleotide sequence ID" value="NZ_BAABEF010000001.1"/>
</dbReference>
<dbReference type="InterPro" id="IPR023365">
    <property type="entry name" value="Sortase_dom-sf"/>
</dbReference>
<sequence>MTVVRHDSREVLVDAPVLPVVLDPSGVLAPPAGIAGWYHEPGWPRPGEEGAAIIVGHVDTRDGPDTFAELPAARPGDAVHVRYSSNDSVDFVVRRSASMAKTDVPHDDTIWDVRDGRAVIRLITCDPESRPVNGHYGDNWVVWADRTTFAY</sequence>
<accession>A0A852RY38</accession>
<dbReference type="GO" id="GO:0016787">
    <property type="term" value="F:hydrolase activity"/>
    <property type="evidence" value="ECO:0007669"/>
    <property type="project" value="UniProtKB-KW"/>
</dbReference>
<protein>
    <submittedName>
        <fullName evidence="2">Sortase (Surface protein transpeptidase)</fullName>
    </submittedName>
</protein>
<proteinExistence type="predicted"/>
<gene>
    <name evidence="2" type="ORF">BJ958_004310</name>
</gene>
<dbReference type="Gene3D" id="2.40.260.10">
    <property type="entry name" value="Sortase"/>
    <property type="match status" value="1"/>
</dbReference>
<dbReference type="Pfam" id="PF04203">
    <property type="entry name" value="Sortase"/>
    <property type="match status" value="1"/>
</dbReference>
<keyword evidence="3" id="KW-1185">Reference proteome</keyword>
<dbReference type="InterPro" id="IPR005754">
    <property type="entry name" value="Sortase"/>
</dbReference>
<reference evidence="2 3" key="1">
    <citation type="submission" date="2020-07" db="EMBL/GenBank/DDBJ databases">
        <title>Sequencing the genomes of 1000 actinobacteria strains.</title>
        <authorList>
            <person name="Klenk H.-P."/>
        </authorList>
    </citation>
    <scope>NUCLEOTIDE SEQUENCE [LARGE SCALE GENOMIC DNA]</scope>
    <source>
        <strain evidence="2 3">DSM 19082</strain>
    </source>
</reference>
<evidence type="ECO:0000313" key="2">
    <source>
        <dbReference type="EMBL" id="NYD32764.1"/>
    </source>
</evidence>